<evidence type="ECO:0000259" key="1">
    <source>
        <dbReference type="Pfam" id="PF09537"/>
    </source>
</evidence>
<comment type="caution">
    <text evidence="2">The sequence shown here is derived from an EMBL/GenBank/DDBJ whole genome shotgun (WGS) entry which is preliminary data.</text>
</comment>
<protein>
    <submittedName>
        <fullName evidence="2">Ferritin-like superfamily protein</fullName>
    </submittedName>
</protein>
<proteinExistence type="predicted"/>
<dbReference type="InterPro" id="IPR012347">
    <property type="entry name" value="Ferritin-like"/>
</dbReference>
<dbReference type="Gene3D" id="1.20.1260.10">
    <property type="match status" value="1"/>
</dbReference>
<dbReference type="InterPro" id="IPR009078">
    <property type="entry name" value="Ferritin-like_SF"/>
</dbReference>
<dbReference type="Proteomes" id="UP001291687">
    <property type="component" value="Unassembled WGS sequence"/>
</dbReference>
<dbReference type="EMBL" id="JARJFB010000180">
    <property type="protein sequence ID" value="MEA0971577.1"/>
    <property type="molecule type" value="Genomic_DNA"/>
</dbReference>
<dbReference type="NCBIfam" id="TIGR02284">
    <property type="entry name" value="PA2169 family four-helix-bundle protein"/>
    <property type="match status" value="1"/>
</dbReference>
<dbReference type="InterPro" id="IPR019052">
    <property type="entry name" value="DUF2383"/>
</dbReference>
<accession>A0ABU5NEH1</accession>
<evidence type="ECO:0000313" key="3">
    <source>
        <dbReference type="Proteomes" id="UP001291687"/>
    </source>
</evidence>
<feature type="domain" description="DUF2383" evidence="1">
    <location>
        <begin position="5"/>
        <end position="115"/>
    </location>
</feature>
<dbReference type="PIRSF" id="PIRSF029477">
    <property type="entry name" value="UCP029477"/>
    <property type="match status" value="1"/>
</dbReference>
<evidence type="ECO:0000313" key="2">
    <source>
        <dbReference type="EMBL" id="MEA0971577.1"/>
    </source>
</evidence>
<dbReference type="InterPro" id="IPR016920">
    <property type="entry name" value="UCP029477"/>
</dbReference>
<name>A0ABU5NEH1_9RICK</name>
<dbReference type="RefSeq" id="WP_322777487.1">
    <property type="nucleotide sequence ID" value="NZ_JARJFB010000180.1"/>
</dbReference>
<dbReference type="SUPFAM" id="SSF47240">
    <property type="entry name" value="Ferritin-like"/>
    <property type="match status" value="1"/>
</dbReference>
<keyword evidence="3" id="KW-1185">Reference proteome</keyword>
<dbReference type="InterPro" id="IPR011971">
    <property type="entry name" value="CHP02284"/>
</dbReference>
<sequence length="152" mass="17259">MNNDDTVAILNDLIEISKDGEEGFRTSAELVNDENLKKTFLERAEGCKKAVTVLQNKVKELGVNYPAQSGSVLGSLHRGWLNINMVLSDNDSTVLEGCERAEEVAKDVYTKALEQELPEEVRRVVQHQYEELLKNYELVRNLRNTHDATRKN</sequence>
<dbReference type="Pfam" id="PF09537">
    <property type="entry name" value="DUF2383"/>
    <property type="match status" value="1"/>
</dbReference>
<reference evidence="2 3" key="1">
    <citation type="submission" date="2023-03" db="EMBL/GenBank/DDBJ databases">
        <title>Host association and intracellularity evolved multiple times independently in the Rickettsiales.</title>
        <authorList>
            <person name="Castelli M."/>
            <person name="Nardi T."/>
            <person name="Gammuto L."/>
            <person name="Bellinzona G."/>
            <person name="Sabaneyeva E."/>
            <person name="Potekhin A."/>
            <person name="Serra V."/>
            <person name="Petroni G."/>
            <person name="Sassera D."/>
        </authorList>
    </citation>
    <scope>NUCLEOTIDE SEQUENCE [LARGE SCALE GENOMIC DNA]</scope>
    <source>
        <strain evidence="2 3">Sr 2-6</strain>
    </source>
</reference>
<gene>
    <name evidence="2" type="ORF">Megvenef_01559</name>
</gene>
<organism evidence="2 3">
    <name type="scientific">Candidatus Megaera venefica</name>
    <dbReference type="NCBI Taxonomy" id="2055910"/>
    <lineage>
        <taxon>Bacteria</taxon>
        <taxon>Pseudomonadati</taxon>
        <taxon>Pseudomonadota</taxon>
        <taxon>Alphaproteobacteria</taxon>
        <taxon>Rickettsiales</taxon>
        <taxon>Rickettsiaceae</taxon>
        <taxon>Candidatus Megaera</taxon>
    </lineage>
</organism>